<comment type="caution">
    <text evidence="1">The sequence shown here is derived from an EMBL/GenBank/DDBJ whole genome shotgun (WGS) entry which is preliminary data.</text>
</comment>
<protein>
    <submittedName>
        <fullName evidence="1">Uncharacterized protein</fullName>
    </submittedName>
</protein>
<dbReference type="AlphaFoldDB" id="A0A5D3AKM5"/>
<dbReference type="Proteomes" id="UP000322245">
    <property type="component" value="Unassembled WGS sequence"/>
</dbReference>
<dbReference type="EMBL" id="NIDF01000331">
    <property type="protein sequence ID" value="TYJ51208.1"/>
    <property type="molecule type" value="Genomic_DNA"/>
</dbReference>
<organism evidence="1 2">
    <name type="scientific">Cryptococcus floricola</name>
    <dbReference type="NCBI Taxonomy" id="2591691"/>
    <lineage>
        <taxon>Eukaryota</taxon>
        <taxon>Fungi</taxon>
        <taxon>Dikarya</taxon>
        <taxon>Basidiomycota</taxon>
        <taxon>Agaricomycotina</taxon>
        <taxon>Tremellomycetes</taxon>
        <taxon>Tremellales</taxon>
        <taxon>Cryptococcaceae</taxon>
        <taxon>Cryptococcus</taxon>
    </lineage>
</organism>
<sequence length="89" mass="9592">MSANLASTSHGVGGSQFAVSRHLIAPILDPLRVGYSITSSFALAQIPIDGESVQYLCRSRTVQRRLTLSTSLYDDAFTPKSLYFAAIPS</sequence>
<accession>A0A5D3AKM5</accession>
<keyword evidence="2" id="KW-1185">Reference proteome</keyword>
<name>A0A5D3AKM5_9TREE</name>
<gene>
    <name evidence="1" type="ORF">B9479_008232</name>
</gene>
<evidence type="ECO:0000313" key="2">
    <source>
        <dbReference type="Proteomes" id="UP000322245"/>
    </source>
</evidence>
<evidence type="ECO:0000313" key="1">
    <source>
        <dbReference type="EMBL" id="TYJ51208.1"/>
    </source>
</evidence>
<proteinExistence type="predicted"/>
<reference evidence="1 2" key="1">
    <citation type="submission" date="2017-05" db="EMBL/GenBank/DDBJ databases">
        <title>The Genome Sequence of Tsuchiyaea wingfieldii DSM 27421.</title>
        <authorList>
            <person name="Cuomo C."/>
            <person name="Passer A."/>
            <person name="Billmyre B."/>
            <person name="Heitman J."/>
        </authorList>
    </citation>
    <scope>NUCLEOTIDE SEQUENCE [LARGE SCALE GENOMIC DNA]</scope>
    <source>
        <strain evidence="1 2">DSM 27421</strain>
    </source>
</reference>